<evidence type="ECO:0000313" key="3">
    <source>
        <dbReference type="Proteomes" id="UP000276254"/>
    </source>
</evidence>
<dbReference type="EMBL" id="CP032829">
    <property type="protein sequence ID" value="AYJ87729.1"/>
    <property type="molecule type" value="Genomic_DNA"/>
</dbReference>
<name>A0A494TDW8_SPHPE</name>
<accession>A0A494TDW8</accession>
<dbReference type="Proteomes" id="UP000276254">
    <property type="component" value="Chromosome"/>
</dbReference>
<protein>
    <submittedName>
        <fullName evidence="2">Uncharacterized protein</fullName>
    </submittedName>
</protein>
<reference evidence="2 3" key="1">
    <citation type="submission" date="2018-09" db="EMBL/GenBank/DDBJ databases">
        <title>Sphingomonas peninsula sp. nov., isolated from fildes peninsula, Antarctic soil.</title>
        <authorList>
            <person name="Yingchao G."/>
        </authorList>
    </citation>
    <scope>NUCLEOTIDE SEQUENCE [LARGE SCALE GENOMIC DNA]</scope>
    <source>
        <strain evidence="2 3">YZ-8</strain>
    </source>
</reference>
<feature type="chain" id="PRO_5019782299" evidence="1">
    <location>
        <begin position="23"/>
        <end position="137"/>
    </location>
</feature>
<keyword evidence="3" id="KW-1185">Reference proteome</keyword>
<evidence type="ECO:0000256" key="1">
    <source>
        <dbReference type="SAM" id="SignalP"/>
    </source>
</evidence>
<keyword evidence="1" id="KW-0732">Signal</keyword>
<feature type="signal peptide" evidence="1">
    <location>
        <begin position="1"/>
        <end position="22"/>
    </location>
</feature>
<sequence length="137" mass="14538">MPRLIPLFMASVMLAAAGMAQAATDRSPAAQLDRVTVGRVAGKPVDCLNLQDIRSSRIIDNTAIIYETNGGTVYVNKPTSGASSLRSDLVLVTDTHSPQLCSVDIVRLYDSGIRMQSGTIGLGQFIPYSRPARGSGN</sequence>
<dbReference type="OrthoDB" id="5956991at2"/>
<dbReference type="AlphaFoldDB" id="A0A494TDW8"/>
<evidence type="ECO:0000313" key="2">
    <source>
        <dbReference type="EMBL" id="AYJ87729.1"/>
    </source>
</evidence>
<dbReference type="KEGG" id="spha:D3Y57_19620"/>
<dbReference type="RefSeq" id="WP_121155403.1">
    <property type="nucleotide sequence ID" value="NZ_CP032829.1"/>
</dbReference>
<gene>
    <name evidence="2" type="ORF">D3Y57_19620</name>
</gene>
<organism evidence="2 3">
    <name type="scientific">Sphingomonas paeninsulae</name>
    <dbReference type="NCBI Taxonomy" id="2319844"/>
    <lineage>
        <taxon>Bacteria</taxon>
        <taxon>Pseudomonadati</taxon>
        <taxon>Pseudomonadota</taxon>
        <taxon>Alphaproteobacteria</taxon>
        <taxon>Sphingomonadales</taxon>
        <taxon>Sphingomonadaceae</taxon>
        <taxon>Sphingomonas</taxon>
    </lineage>
</organism>
<proteinExistence type="predicted"/>